<comment type="caution">
    <text evidence="1">The sequence shown here is derived from an EMBL/GenBank/DDBJ whole genome shotgun (WGS) entry which is preliminary data.</text>
</comment>
<dbReference type="PATRIC" id="fig|991778.3.peg.1337"/>
<dbReference type="Proteomes" id="UP000006222">
    <property type="component" value="Unassembled WGS sequence"/>
</dbReference>
<dbReference type="EMBL" id="AFAR01000070">
    <property type="protein sequence ID" value="EGF28753.1"/>
    <property type="molecule type" value="Genomic_DNA"/>
</dbReference>
<dbReference type="InterPro" id="IPR035093">
    <property type="entry name" value="RelE/ParE_toxin_dom_sf"/>
</dbReference>
<accession>F2ANK7</accession>
<proteinExistence type="predicted"/>
<evidence type="ECO:0008006" key="3">
    <source>
        <dbReference type="Google" id="ProtNLM"/>
    </source>
</evidence>
<gene>
    <name evidence="1" type="ORF">RBWH47_03785</name>
</gene>
<dbReference type="RefSeq" id="WP_007325224.1">
    <property type="nucleotide sequence ID" value="NZ_AFAR01000070.1"/>
</dbReference>
<evidence type="ECO:0000313" key="2">
    <source>
        <dbReference type="Proteomes" id="UP000006222"/>
    </source>
</evidence>
<dbReference type="Gene3D" id="3.30.2310.20">
    <property type="entry name" value="RelE-like"/>
    <property type="match status" value="1"/>
</dbReference>
<evidence type="ECO:0000313" key="1">
    <source>
        <dbReference type="EMBL" id="EGF28753.1"/>
    </source>
</evidence>
<organism evidence="1 2">
    <name type="scientific">Rhodopirellula baltica WH47</name>
    <dbReference type="NCBI Taxonomy" id="991778"/>
    <lineage>
        <taxon>Bacteria</taxon>
        <taxon>Pseudomonadati</taxon>
        <taxon>Planctomycetota</taxon>
        <taxon>Planctomycetia</taxon>
        <taxon>Pirellulales</taxon>
        <taxon>Pirellulaceae</taxon>
        <taxon>Rhodopirellula</taxon>
    </lineage>
</organism>
<reference evidence="1 2" key="1">
    <citation type="journal article" date="2013" name="Mar. Genomics">
        <title>Expression of sulfatases in Rhodopirellula baltica and the diversity of sulfatases in the genus Rhodopirellula.</title>
        <authorList>
            <person name="Wegner C.E."/>
            <person name="Richter-Heitmann T."/>
            <person name="Klindworth A."/>
            <person name="Klockow C."/>
            <person name="Richter M."/>
            <person name="Achstetter T."/>
            <person name="Glockner F.O."/>
            <person name="Harder J."/>
        </authorList>
    </citation>
    <scope>NUCLEOTIDE SEQUENCE [LARGE SCALE GENOMIC DNA]</scope>
    <source>
        <strain evidence="1 2">WH47</strain>
    </source>
</reference>
<protein>
    <recommendedName>
        <fullName evidence="3">Plasmid stabilization system</fullName>
    </recommendedName>
</protein>
<name>F2ANK7_RHOBT</name>
<dbReference type="AlphaFoldDB" id="F2ANK7"/>
<sequence>MIVNISSDAEADIADGFWFYEGQNIGLGDYFRSSIIADIDSLAIYGGIHEPVHGYHRSLSGRCPCMIYYRVDQDVVLFVAVLDARRSPSWTRKRLGH</sequence>